<protein>
    <submittedName>
        <fullName evidence="1">Uncharacterized protein</fullName>
    </submittedName>
</protein>
<reference evidence="1 2" key="1">
    <citation type="journal article" date="2021" name="Chemosphere">
        <title>Bioballs carrying a syntrophic Rhodococcus and Mycolicibacterium consortium for simultaneous sorption and biodegradation of fuel oil in contaminated freshwater.</title>
        <authorList>
            <person name="Naloka K."/>
            <person name="Polrit D."/>
            <person name="Muangchinda C."/>
            <person name="Thoetkiattikul H."/>
            <person name="Pinyakong O."/>
        </authorList>
    </citation>
    <scope>NUCLEOTIDE SEQUENCE [LARGE SCALE GENOMIC DNA]</scope>
    <source>
        <strain evidence="1 2">J101</strain>
    </source>
</reference>
<proteinExistence type="predicted"/>
<organism evidence="1 2">
    <name type="scientific">Mycolicibacterium parafortuitum</name>
    <name type="common">Mycobacterium parafortuitum</name>
    <dbReference type="NCBI Taxonomy" id="39692"/>
    <lineage>
        <taxon>Bacteria</taxon>
        <taxon>Bacillati</taxon>
        <taxon>Actinomycetota</taxon>
        <taxon>Actinomycetes</taxon>
        <taxon>Mycobacteriales</taxon>
        <taxon>Mycobacteriaceae</taxon>
        <taxon>Mycolicibacterium</taxon>
    </lineage>
</organism>
<keyword evidence="2" id="KW-1185">Reference proteome</keyword>
<evidence type="ECO:0000313" key="1">
    <source>
        <dbReference type="EMBL" id="MDZ5087793.1"/>
    </source>
</evidence>
<name>A0ACC6MLN1_MYCPF</name>
<comment type="caution">
    <text evidence="1">The sequence shown here is derived from an EMBL/GenBank/DDBJ whole genome shotgun (WGS) entry which is preliminary data.</text>
</comment>
<dbReference type="EMBL" id="JAOXLN010000023">
    <property type="protein sequence ID" value="MDZ5087793.1"/>
    <property type="molecule type" value="Genomic_DNA"/>
</dbReference>
<sequence length="100" mass="11068">MEFTCVLPGVVNTELTSGLHDHWLLRSCEPEEVAAATVQAVRRGRRTVYVPGRLRAMSWGYGMLPSAARTQIMAMMGADHQMLDGDAEARAGYTTRIDTR</sequence>
<accession>A0ACC6MLN1</accession>
<dbReference type="Proteomes" id="UP001289645">
    <property type="component" value="Unassembled WGS sequence"/>
</dbReference>
<gene>
    <name evidence="1" type="ORF">OHX15_20575</name>
</gene>
<evidence type="ECO:0000313" key="2">
    <source>
        <dbReference type="Proteomes" id="UP001289645"/>
    </source>
</evidence>